<accession>A0A1E5QGW9</accession>
<dbReference type="AlphaFoldDB" id="A0A1E5QGW9"/>
<evidence type="ECO:0000313" key="1">
    <source>
        <dbReference type="EMBL" id="OEJ73868.1"/>
    </source>
</evidence>
<reference evidence="1" key="1">
    <citation type="submission" date="2016-09" db="EMBL/GenBank/DDBJ databases">
        <title>Draft genome of thermotolerant cyanobacterium Desertifilum sp. strain IPPAS B-1220.</title>
        <authorList>
            <person name="Sinetova M.A."/>
            <person name="Bolakhan K."/>
            <person name="Zayadan B.K."/>
            <person name="Mironov K.S."/>
            <person name="Ustinova V."/>
            <person name="Kupriyanova E.V."/>
            <person name="Sidorov R.A."/>
            <person name="Skrypnik A.N."/>
            <person name="Gogoleva N.E."/>
            <person name="Gogolev Y.V."/>
            <person name="Los D.A."/>
        </authorList>
    </citation>
    <scope>NUCLEOTIDE SEQUENCE [LARGE SCALE GENOMIC DNA]</scope>
    <source>
        <strain evidence="1">IPPAS B-1220</strain>
    </source>
</reference>
<gene>
    <name evidence="1" type="ORF">BH720_17345</name>
</gene>
<proteinExistence type="predicted"/>
<sequence>MSVQAIPLAAVSKIRQYIQTALALPESEAHPQIRSGFETGEEPPEPESLDQLGDLFNVASPLDKDVPAPNLEGRWFVSSVNPGSALIKLPGLRLKSGFRLVSYLCRKPEQGMGTIWAVPEELSTTAELENVLGQANDGMPPHPRGALSDFMLAIEGDRSAASFAIASLVRREFLEFGRLGKQCNWSHHRLVDAPPPQVKWQWGTSPPKDLSPKVKIFPDGKAIVEFFSCRTSAPVAIFRHVDQYASGKYQAQCVDKPVAVPLRKA</sequence>
<protein>
    <submittedName>
        <fullName evidence="1">Uncharacterized protein</fullName>
    </submittedName>
</protein>
<dbReference type="RefSeq" id="WP_069968478.1">
    <property type="nucleotide sequence ID" value="NZ_CM124774.1"/>
</dbReference>
<dbReference type="EMBL" id="MJGC01000077">
    <property type="protein sequence ID" value="OEJ73868.1"/>
    <property type="molecule type" value="Genomic_DNA"/>
</dbReference>
<name>A0A1E5QGW9_9CYAN</name>
<dbReference type="OrthoDB" id="527493at2"/>
<organism evidence="1">
    <name type="scientific">Desertifilum tharense IPPAS B-1220</name>
    <dbReference type="NCBI Taxonomy" id="1781255"/>
    <lineage>
        <taxon>Bacteria</taxon>
        <taxon>Bacillati</taxon>
        <taxon>Cyanobacteriota</taxon>
        <taxon>Cyanophyceae</taxon>
        <taxon>Desertifilales</taxon>
        <taxon>Desertifilaceae</taxon>
        <taxon>Desertifilum</taxon>
    </lineage>
</organism>
<comment type="caution">
    <text evidence="1">The sequence shown here is derived from an EMBL/GenBank/DDBJ whole genome shotgun (WGS) entry which is preliminary data.</text>
</comment>
<dbReference type="STRING" id="1781255.BH720_17345"/>